<gene>
    <name evidence="3" type="ORF">AO498_10825</name>
</gene>
<dbReference type="OrthoDB" id="840418at2"/>
<dbReference type="EMBL" id="CP012836">
    <property type="protein sequence ID" value="AMQ56924.1"/>
    <property type="molecule type" value="Genomic_DNA"/>
</dbReference>
<reference evidence="3 4" key="2">
    <citation type="journal article" date="2016" name="Genome Announc.">
        <title>Complete Genome Sequence of Algoriphagus sp. Strain M8-2, Isolated from a Brackish Lake.</title>
        <authorList>
            <person name="Muraguchi Y."/>
            <person name="Kushimoto K."/>
            <person name="Ohtsubo Y."/>
            <person name="Suzuki T."/>
            <person name="Dohra H."/>
            <person name="Kimbara K."/>
            <person name="Shintani M."/>
        </authorList>
    </citation>
    <scope>NUCLEOTIDE SEQUENCE [LARGE SCALE GENOMIC DNA]</scope>
    <source>
        <strain evidence="3 4">M8-2</strain>
    </source>
</reference>
<sequence>MKNLAFRFLWIAFLSLWIQPAVAQEMTKQDYLELSKKQKNTGFILLGGGAAAVIAGSVLFSENFCIWGCTNSEDKLAATGAALALGGGVAMLVSIPSFINSSKNATRAAQLSLVRETLPGPRIAPQIPRSYLSIQMSIPISKR</sequence>
<dbReference type="AlphaFoldDB" id="A0A142EP69"/>
<keyword evidence="1" id="KW-0812">Transmembrane</keyword>
<feature type="transmembrane region" description="Helical" evidence="1">
    <location>
        <begin position="76"/>
        <end position="99"/>
    </location>
</feature>
<accession>A0A142EP69</accession>
<evidence type="ECO:0000256" key="1">
    <source>
        <dbReference type="SAM" id="Phobius"/>
    </source>
</evidence>
<reference evidence="4" key="1">
    <citation type="submission" date="2015-09" db="EMBL/GenBank/DDBJ databases">
        <title>Complete sequence of Algoriphagus sp. M8-2.</title>
        <authorList>
            <person name="Shintani M."/>
        </authorList>
    </citation>
    <scope>NUCLEOTIDE SEQUENCE [LARGE SCALE GENOMIC DNA]</scope>
    <source>
        <strain evidence="4">M8-2</strain>
    </source>
</reference>
<evidence type="ECO:0000313" key="3">
    <source>
        <dbReference type="EMBL" id="AMQ56924.1"/>
    </source>
</evidence>
<dbReference type="Proteomes" id="UP000073816">
    <property type="component" value="Chromosome"/>
</dbReference>
<dbReference type="KEGG" id="alm:AO498_10825"/>
<feature type="chain" id="PRO_5007494457" evidence="2">
    <location>
        <begin position="24"/>
        <end position="143"/>
    </location>
</feature>
<keyword evidence="1" id="KW-0472">Membrane</keyword>
<dbReference type="RefSeq" id="WP_067547263.1">
    <property type="nucleotide sequence ID" value="NZ_CP012836.1"/>
</dbReference>
<evidence type="ECO:0000256" key="2">
    <source>
        <dbReference type="SAM" id="SignalP"/>
    </source>
</evidence>
<organism evidence="3 4">
    <name type="scientific">Algoriphagus sanaruensis</name>
    <dbReference type="NCBI Taxonomy" id="1727163"/>
    <lineage>
        <taxon>Bacteria</taxon>
        <taxon>Pseudomonadati</taxon>
        <taxon>Bacteroidota</taxon>
        <taxon>Cytophagia</taxon>
        <taxon>Cytophagales</taxon>
        <taxon>Cyclobacteriaceae</taxon>
        <taxon>Algoriphagus</taxon>
    </lineage>
</organism>
<keyword evidence="2" id="KW-0732">Signal</keyword>
<proteinExistence type="predicted"/>
<name>A0A142EP69_9BACT</name>
<keyword evidence="4" id="KW-1185">Reference proteome</keyword>
<evidence type="ECO:0000313" key="4">
    <source>
        <dbReference type="Proteomes" id="UP000073816"/>
    </source>
</evidence>
<protein>
    <submittedName>
        <fullName evidence="3">Uncharacterized protein</fullName>
    </submittedName>
</protein>
<feature type="transmembrane region" description="Helical" evidence="1">
    <location>
        <begin position="42"/>
        <end position="64"/>
    </location>
</feature>
<dbReference type="PATRIC" id="fig|1727163.4.peg.2261"/>
<keyword evidence="1" id="KW-1133">Transmembrane helix</keyword>
<feature type="signal peptide" evidence="2">
    <location>
        <begin position="1"/>
        <end position="23"/>
    </location>
</feature>